<dbReference type="AlphaFoldDB" id="A0A1N7LGU9"/>
<evidence type="ECO:0000313" key="22">
    <source>
        <dbReference type="Proteomes" id="UP000186098"/>
    </source>
</evidence>
<organism evidence="20 22">
    <name type="scientific">Phaeovulum vinaykumarii</name>
    <dbReference type="NCBI Taxonomy" id="407234"/>
    <lineage>
        <taxon>Bacteria</taxon>
        <taxon>Pseudomonadati</taxon>
        <taxon>Pseudomonadota</taxon>
        <taxon>Alphaproteobacteria</taxon>
        <taxon>Rhodobacterales</taxon>
        <taxon>Paracoccaceae</taxon>
        <taxon>Phaeovulum</taxon>
    </lineage>
</organism>
<evidence type="ECO:0000256" key="1">
    <source>
        <dbReference type="ARBA" id="ARBA00002455"/>
    </source>
</evidence>
<dbReference type="InterPro" id="IPR000066">
    <property type="entry name" value="Antenna_a/b"/>
</dbReference>
<sequence length="51" mass="5404">MTDDPNKVWPTGLTLAEAEEVQAQLVLGTRVFGGIALLAHFLAAIATPWLG</sequence>
<dbReference type="Gene3D" id="1.20.5.250">
    <property type="match status" value="1"/>
</dbReference>
<name>A0A1N7LGU9_9RHOB</name>
<feature type="transmembrane region" description="Helical" evidence="18">
    <location>
        <begin position="31"/>
        <end position="50"/>
    </location>
</feature>
<dbReference type="InterPro" id="IPR002362">
    <property type="entry name" value="LHB-1/5"/>
</dbReference>
<dbReference type="GO" id="GO:0046872">
    <property type="term" value="F:metal ion binding"/>
    <property type="evidence" value="ECO:0007669"/>
    <property type="project" value="UniProtKB-KW"/>
</dbReference>
<comment type="subcellular location">
    <subcellularLocation>
        <location evidence="2">Cell inner membrane</location>
        <topology evidence="2">Single-pass type II membrane protein</topology>
    </subcellularLocation>
</comment>
<evidence type="ECO:0000256" key="15">
    <source>
        <dbReference type="ARBA" id="ARBA00023136"/>
    </source>
</evidence>
<comment type="similarity">
    <text evidence="3">Belongs to the antenna complex beta subunit family.</text>
</comment>
<evidence type="ECO:0000256" key="16">
    <source>
        <dbReference type="ARBA" id="ARBA00023243"/>
    </source>
</evidence>
<evidence type="ECO:0000256" key="12">
    <source>
        <dbReference type="ARBA" id="ARBA00022956"/>
    </source>
</evidence>
<keyword evidence="14" id="KW-0157">Chromophore</keyword>
<accession>A0A1N7LGU9</accession>
<dbReference type="GO" id="GO:0005886">
    <property type="term" value="C:plasma membrane"/>
    <property type="evidence" value="ECO:0007669"/>
    <property type="project" value="UniProtKB-SubCell"/>
</dbReference>
<comment type="function">
    <text evidence="1">Antenna complexes are light-harvesting systems, which transfer the excitation energy to the reaction centers.</text>
</comment>
<keyword evidence="12" id="KW-0076">Bacteriochlorophyll</keyword>
<evidence type="ECO:0000256" key="18">
    <source>
        <dbReference type="SAM" id="Phobius"/>
    </source>
</evidence>
<dbReference type="InterPro" id="IPR035889">
    <property type="entry name" value="Light-harvesting_complex"/>
</dbReference>
<dbReference type="EMBL" id="FTOM01000005">
    <property type="protein sequence ID" value="SIS80867.1"/>
    <property type="molecule type" value="Genomic_DNA"/>
</dbReference>
<reference evidence="20" key="2">
    <citation type="submission" date="2017-01" db="EMBL/GenBank/DDBJ databases">
        <authorList>
            <person name="Mah S.A."/>
            <person name="Swanson W.J."/>
            <person name="Moy G.W."/>
            <person name="Vacquier V.D."/>
        </authorList>
    </citation>
    <scope>NUCLEOTIDE SEQUENCE [LARGE SCALE GENOMIC DNA]</scope>
    <source>
        <strain evidence="20">DSM 18714</strain>
    </source>
</reference>
<evidence type="ECO:0000256" key="17">
    <source>
        <dbReference type="ARBA" id="ARBA00030677"/>
    </source>
</evidence>
<dbReference type="PROSITE" id="PS00969">
    <property type="entry name" value="ANTENNA_COMP_BETA"/>
    <property type="match status" value="1"/>
</dbReference>
<evidence type="ECO:0000313" key="20">
    <source>
        <dbReference type="EMBL" id="SIS73052.1"/>
    </source>
</evidence>
<dbReference type="STRING" id="407234.SAMN05421795_10332"/>
<dbReference type="GO" id="GO:0030077">
    <property type="term" value="C:plasma membrane light-harvesting complex"/>
    <property type="evidence" value="ECO:0007669"/>
    <property type="project" value="InterPro"/>
</dbReference>
<dbReference type="RefSeq" id="WP_076365019.1">
    <property type="nucleotide sequence ID" value="NZ_FTOM01000003.1"/>
</dbReference>
<evidence type="ECO:0000256" key="2">
    <source>
        <dbReference type="ARBA" id="ARBA00004249"/>
    </source>
</evidence>
<evidence type="ECO:0000256" key="4">
    <source>
        <dbReference type="ARBA" id="ARBA00011367"/>
    </source>
</evidence>
<evidence type="ECO:0000256" key="10">
    <source>
        <dbReference type="ARBA" id="ARBA00022723"/>
    </source>
</evidence>
<evidence type="ECO:0000256" key="5">
    <source>
        <dbReference type="ARBA" id="ARBA00022475"/>
    </source>
</evidence>
<dbReference type="Proteomes" id="UP000186098">
    <property type="component" value="Unassembled WGS sequence"/>
</dbReference>
<evidence type="ECO:0000256" key="3">
    <source>
        <dbReference type="ARBA" id="ARBA00011052"/>
    </source>
</evidence>
<keyword evidence="16" id="KW-0437">Light-harvesting polypeptide</keyword>
<evidence type="ECO:0000256" key="6">
    <source>
        <dbReference type="ARBA" id="ARBA00022494"/>
    </source>
</evidence>
<dbReference type="GO" id="GO:0042314">
    <property type="term" value="F:bacteriochlorophyll binding"/>
    <property type="evidence" value="ECO:0007669"/>
    <property type="project" value="UniProtKB-KW"/>
</dbReference>
<keyword evidence="5" id="KW-1003">Cell membrane</keyword>
<keyword evidence="7" id="KW-0997">Cell inner membrane</keyword>
<dbReference type="InterPro" id="IPR023623">
    <property type="entry name" value="Antenna_beta_CS"/>
</dbReference>
<dbReference type="GO" id="GO:0019684">
    <property type="term" value="P:photosynthesis, light reaction"/>
    <property type="evidence" value="ECO:0007669"/>
    <property type="project" value="InterPro"/>
</dbReference>
<keyword evidence="8" id="KW-0042">Antenna complex</keyword>
<gene>
    <name evidence="20" type="ORF">SAMN05421795_10332</name>
    <name evidence="21" type="ORF">SAMN05421795_105168</name>
</gene>
<dbReference type="EMBL" id="FTOM01000003">
    <property type="protein sequence ID" value="SIS73052.1"/>
    <property type="molecule type" value="Genomic_DNA"/>
</dbReference>
<feature type="domain" description="Antenna complex alpha/beta subunit" evidence="19">
    <location>
        <begin position="16"/>
        <end position="50"/>
    </location>
</feature>
<dbReference type="PRINTS" id="PR00674">
    <property type="entry name" value="LIGHTHARVSTB"/>
</dbReference>
<evidence type="ECO:0000256" key="8">
    <source>
        <dbReference type="ARBA" id="ARBA00022549"/>
    </source>
</evidence>
<keyword evidence="9 18" id="KW-0812">Transmembrane</keyword>
<keyword evidence="11" id="KW-0460">Magnesium</keyword>
<evidence type="ECO:0000256" key="9">
    <source>
        <dbReference type="ARBA" id="ARBA00022692"/>
    </source>
</evidence>
<reference evidence="22" key="1">
    <citation type="submission" date="2017-01" db="EMBL/GenBank/DDBJ databases">
        <authorList>
            <person name="Varghese N."/>
            <person name="Submissions S."/>
        </authorList>
    </citation>
    <scope>NUCLEOTIDE SEQUENCE [LARGE SCALE GENOMIC DNA]</scope>
    <source>
        <strain evidence="22">DSM 18714</strain>
    </source>
</reference>
<keyword evidence="13 18" id="KW-1133">Transmembrane helix</keyword>
<evidence type="ECO:0000256" key="14">
    <source>
        <dbReference type="ARBA" id="ARBA00022991"/>
    </source>
</evidence>
<dbReference type="Pfam" id="PF00556">
    <property type="entry name" value="LHC"/>
    <property type="match status" value="1"/>
</dbReference>
<evidence type="ECO:0000313" key="21">
    <source>
        <dbReference type="EMBL" id="SIS80867.1"/>
    </source>
</evidence>
<evidence type="ECO:0000256" key="7">
    <source>
        <dbReference type="ARBA" id="ARBA00022519"/>
    </source>
</evidence>
<dbReference type="InterPro" id="IPR023624">
    <property type="entry name" value="Antenna_beta_dom_sf"/>
</dbReference>
<dbReference type="SUPFAM" id="SSF56918">
    <property type="entry name" value="Light-harvesting complex subunits"/>
    <property type="match status" value="1"/>
</dbReference>
<keyword evidence="15 18" id="KW-0472">Membrane</keyword>
<comment type="subunit">
    <text evidence="4">The core complex is formed by different alpha and beta chains, binding bacteriochlorophyll molecules, and arranged most probably in tetrameric structures disposed around the reaction center. The non-pigmented gamma chains may constitute additional components.</text>
</comment>
<keyword evidence="6" id="KW-0148">Chlorophyll</keyword>
<dbReference type="OrthoDB" id="7391998at2"/>
<protein>
    <recommendedName>
        <fullName evidence="17">Antenna pigment protein beta chain</fullName>
    </recommendedName>
</protein>
<keyword evidence="22" id="KW-1185">Reference proteome</keyword>
<keyword evidence="10" id="KW-0479">Metal-binding</keyword>
<evidence type="ECO:0000259" key="19">
    <source>
        <dbReference type="Pfam" id="PF00556"/>
    </source>
</evidence>
<proteinExistence type="inferred from homology"/>
<evidence type="ECO:0000256" key="11">
    <source>
        <dbReference type="ARBA" id="ARBA00022842"/>
    </source>
</evidence>
<evidence type="ECO:0000256" key="13">
    <source>
        <dbReference type="ARBA" id="ARBA00022989"/>
    </source>
</evidence>